<dbReference type="PANTHER" id="PTHR11384">
    <property type="entry name" value="ATP-BINDING CASSETTE, SUB-FAMILY D MEMBER"/>
    <property type="match status" value="1"/>
</dbReference>
<feature type="transmembrane region" description="Helical" evidence="6">
    <location>
        <begin position="207"/>
        <end position="226"/>
    </location>
</feature>
<evidence type="ECO:0000313" key="8">
    <source>
        <dbReference type="EMBL" id="QCO18566.1"/>
    </source>
</evidence>
<dbReference type="Gene3D" id="1.20.1560.10">
    <property type="entry name" value="ABC transporter type 1, transmembrane domain"/>
    <property type="match status" value="1"/>
</dbReference>
<name>A0A4D8RCX8_AZOBR</name>
<evidence type="ECO:0000256" key="6">
    <source>
        <dbReference type="SAM" id="Phobius"/>
    </source>
</evidence>
<keyword evidence="2" id="KW-0813">Transport</keyword>
<feature type="domain" description="ABC transmembrane type-1" evidence="7">
    <location>
        <begin position="48"/>
        <end position="350"/>
    </location>
</feature>
<keyword evidence="3 6" id="KW-0812">Transmembrane</keyword>
<protein>
    <recommendedName>
        <fullName evidence="7">ABC transmembrane type-1 domain-containing protein</fullName>
    </recommendedName>
</protein>
<evidence type="ECO:0000256" key="5">
    <source>
        <dbReference type="ARBA" id="ARBA00023136"/>
    </source>
</evidence>
<evidence type="ECO:0000256" key="3">
    <source>
        <dbReference type="ARBA" id="ARBA00022692"/>
    </source>
</evidence>
<keyword evidence="4 6" id="KW-1133">Transmembrane helix</keyword>
<dbReference type="Proteomes" id="UP000298693">
    <property type="component" value="Plasmid p2"/>
</dbReference>
<accession>A0A4D8RCX8</accession>
<dbReference type="AlphaFoldDB" id="A0A4D8RCX8"/>
<organism evidence="8 9">
    <name type="scientific">Azospirillum brasilense</name>
    <dbReference type="NCBI Taxonomy" id="192"/>
    <lineage>
        <taxon>Bacteria</taxon>
        <taxon>Pseudomonadati</taxon>
        <taxon>Pseudomonadota</taxon>
        <taxon>Alphaproteobacteria</taxon>
        <taxon>Rhodospirillales</taxon>
        <taxon>Azospirillaceae</taxon>
        <taxon>Azospirillum</taxon>
    </lineage>
</organism>
<evidence type="ECO:0000259" key="7">
    <source>
        <dbReference type="PROSITE" id="PS50929"/>
    </source>
</evidence>
<evidence type="ECO:0000256" key="4">
    <source>
        <dbReference type="ARBA" id="ARBA00022989"/>
    </source>
</evidence>
<dbReference type="SUPFAM" id="SSF90123">
    <property type="entry name" value="ABC transporter transmembrane region"/>
    <property type="match status" value="1"/>
</dbReference>
<dbReference type="EMBL" id="CP032347">
    <property type="protein sequence ID" value="QCO18566.1"/>
    <property type="molecule type" value="Genomic_DNA"/>
</dbReference>
<keyword evidence="5 6" id="KW-0472">Membrane</keyword>
<dbReference type="InterPro" id="IPR011527">
    <property type="entry name" value="ABC1_TM_dom"/>
</dbReference>
<feature type="transmembrane region" description="Helical" evidence="6">
    <location>
        <begin position="48"/>
        <end position="70"/>
    </location>
</feature>
<feature type="transmembrane region" description="Helical" evidence="6">
    <location>
        <begin position="175"/>
        <end position="201"/>
    </location>
</feature>
<comment type="subcellular location">
    <subcellularLocation>
        <location evidence="1">Cell membrane</location>
        <topology evidence="1">Multi-pass membrane protein</topology>
    </subcellularLocation>
</comment>
<sequence>MLGASVGRPGWSVMVRRVSPRTASGFVRRFAGLAGGYWAGRDRWSVRLLALALLALTVAQVSVPVMMNLWSQRLFDALEQRAMDRLPVMAAAAGGILLFNIAVTVAHLWVKRRLQFGWRAWLTRRLVGAWVSEGRELALPSHPGDHDNPDGRIAEDVRIVTELVVDLGHSLTYCLLLLVSFASILWQLSGLVQVAFAGVSLAVPGHLLLLALAFSAAGTAAAIAVARPLVRAAERRQGLEADFRFGLARVRENAPIIARQRGEAVERGRIALLFGGVRRGWERQTGALVRVMAFGASYSVLSAVFPILVVAPRYAAGAITLGVMMQTAQAFQQAVAALSWPIDNLATVAQWKASVERVLGLQEALDGLTPLPPVKARTPDVLSDGGNAARKR</sequence>
<feature type="transmembrane region" description="Helical" evidence="6">
    <location>
        <begin position="287"/>
        <end position="311"/>
    </location>
</feature>
<dbReference type="InterPro" id="IPR050835">
    <property type="entry name" value="ABC_transporter_sub-D"/>
</dbReference>
<gene>
    <name evidence="8" type="ORF">D3869_25445</name>
</gene>
<dbReference type="GO" id="GO:0140359">
    <property type="term" value="F:ABC-type transporter activity"/>
    <property type="evidence" value="ECO:0007669"/>
    <property type="project" value="InterPro"/>
</dbReference>
<reference evidence="8 9" key="1">
    <citation type="submission" date="2018-09" db="EMBL/GenBank/DDBJ databases">
        <title>Whole genome based analysis of evolution and adaptive divergence in Indian and Brazilian strains of Azospirillum brasilense.</title>
        <authorList>
            <person name="Singh C."/>
            <person name="Tripathi A.K."/>
        </authorList>
    </citation>
    <scope>NUCLEOTIDE SEQUENCE [LARGE SCALE GENOMIC DNA]</scope>
    <source>
        <strain evidence="8 9">MTCC4039</strain>
        <plasmid evidence="8 9">p2</plasmid>
    </source>
</reference>
<feature type="transmembrane region" description="Helical" evidence="6">
    <location>
        <begin position="90"/>
        <end position="110"/>
    </location>
</feature>
<evidence type="ECO:0000256" key="1">
    <source>
        <dbReference type="ARBA" id="ARBA00004651"/>
    </source>
</evidence>
<evidence type="ECO:0000313" key="9">
    <source>
        <dbReference type="Proteomes" id="UP000298693"/>
    </source>
</evidence>
<dbReference type="Pfam" id="PF06472">
    <property type="entry name" value="ABC_membrane_2"/>
    <property type="match status" value="1"/>
</dbReference>
<dbReference type="GO" id="GO:0005524">
    <property type="term" value="F:ATP binding"/>
    <property type="evidence" value="ECO:0007669"/>
    <property type="project" value="InterPro"/>
</dbReference>
<dbReference type="InterPro" id="IPR036640">
    <property type="entry name" value="ABC1_TM_sf"/>
</dbReference>
<geneLocation type="plasmid" evidence="8">
    <name>p2</name>
</geneLocation>
<keyword evidence="8" id="KW-0614">Plasmid</keyword>
<dbReference type="PROSITE" id="PS50929">
    <property type="entry name" value="ABC_TM1F"/>
    <property type="match status" value="1"/>
</dbReference>
<dbReference type="PANTHER" id="PTHR11384:SF59">
    <property type="entry name" value="LYSOSOMAL COBALAMIN TRANSPORTER ABCD4"/>
    <property type="match status" value="1"/>
</dbReference>
<evidence type="ECO:0000256" key="2">
    <source>
        <dbReference type="ARBA" id="ARBA00022448"/>
    </source>
</evidence>
<dbReference type="GO" id="GO:0005886">
    <property type="term" value="C:plasma membrane"/>
    <property type="evidence" value="ECO:0007669"/>
    <property type="project" value="UniProtKB-SubCell"/>
</dbReference>
<proteinExistence type="predicted"/>